<feature type="transmembrane region" description="Helical" evidence="1">
    <location>
        <begin position="27"/>
        <end position="47"/>
    </location>
</feature>
<gene>
    <name evidence="2" type="ORF">H4683_004029</name>
</gene>
<name>A0A927MMX6_9BACL</name>
<dbReference type="AlphaFoldDB" id="A0A927MMX6"/>
<dbReference type="EMBL" id="JADBEL010000040">
    <property type="protein sequence ID" value="MBE1556903.1"/>
    <property type="molecule type" value="Genomic_DNA"/>
</dbReference>
<keyword evidence="3" id="KW-1185">Reference proteome</keyword>
<evidence type="ECO:0000256" key="1">
    <source>
        <dbReference type="SAM" id="Phobius"/>
    </source>
</evidence>
<accession>A0A927MMX6</accession>
<comment type="caution">
    <text evidence="2">The sequence shown here is derived from an EMBL/GenBank/DDBJ whole genome shotgun (WGS) entry which is preliminary data.</text>
</comment>
<evidence type="ECO:0000313" key="3">
    <source>
        <dbReference type="Proteomes" id="UP000658225"/>
    </source>
</evidence>
<keyword evidence="1" id="KW-1133">Transmembrane helix</keyword>
<evidence type="ECO:0000313" key="2">
    <source>
        <dbReference type="EMBL" id="MBE1556903.1"/>
    </source>
</evidence>
<organism evidence="2 3">
    <name type="scientific">Sporosarcina limicola</name>
    <dbReference type="NCBI Taxonomy" id="34101"/>
    <lineage>
        <taxon>Bacteria</taxon>
        <taxon>Bacillati</taxon>
        <taxon>Bacillota</taxon>
        <taxon>Bacilli</taxon>
        <taxon>Bacillales</taxon>
        <taxon>Caryophanaceae</taxon>
        <taxon>Sporosarcina</taxon>
    </lineage>
</organism>
<sequence length="66" mass="7505">MNLSFIPSVFNADTNKEEKNTLSHGGFLPLIQLNFVGVGFLKALLIFPKLKESIQKYHLLLVYPTR</sequence>
<keyword evidence="1" id="KW-0472">Membrane</keyword>
<proteinExistence type="predicted"/>
<dbReference type="RefSeq" id="WP_192600505.1">
    <property type="nucleotide sequence ID" value="NZ_JADBEL010000040.1"/>
</dbReference>
<protein>
    <submittedName>
        <fullName evidence="2">Uncharacterized protein</fullName>
    </submittedName>
</protein>
<dbReference type="Proteomes" id="UP000658225">
    <property type="component" value="Unassembled WGS sequence"/>
</dbReference>
<keyword evidence="1" id="KW-0812">Transmembrane</keyword>
<reference evidence="2" key="1">
    <citation type="submission" date="2020-10" db="EMBL/GenBank/DDBJ databases">
        <title>Genomic Encyclopedia of Type Strains, Phase IV (KMG-IV): sequencing the most valuable type-strain genomes for metagenomic binning, comparative biology and taxonomic classification.</title>
        <authorList>
            <person name="Goeker M."/>
        </authorList>
    </citation>
    <scope>NUCLEOTIDE SEQUENCE</scope>
    <source>
        <strain evidence="2">DSM 13886</strain>
    </source>
</reference>